<comment type="caution">
    <text evidence="3">The sequence shown here is derived from an EMBL/GenBank/DDBJ whole genome shotgun (WGS) entry which is preliminary data.</text>
</comment>
<evidence type="ECO:0008006" key="5">
    <source>
        <dbReference type="Google" id="ProtNLM"/>
    </source>
</evidence>
<sequence>MILSSMLKKMEFLSHRTKESYLSSFLSRRDPERRCPLTPRIMKKTPPLYVHCKSAVFSLHLPIFLVFLLPLLLLSSFSPLTEGKESKHVSLSSSSSFSSSSVERHCRREEDTSLFSSLPSLSGGDLIMYSTSPVGDNERERRKSLSHGSGKDRAEDDREENENVVDGENRGEKLFPVSQEKHGENKGSYRDEVEEDEEEEEDQGVLNRRIPHVREAPFLLEKSPLRFPYKVDFIAIAPSRGRSSSPHQPFPGMIPPLLVIAGTKEGVVTVYPYSSSRSYRDKLQPLASVHTGHRFPLVALTTFHRPLDETFIATIDTSGELRVHLVETEIFSFSPRLSRGERIQAKEDEERQEQVKLQESQPSVSSASSSASSEMSSLHDREREKEKKKKEKEMNTPPPNVEDTEQPTDDRRKDDKREKEEEKPFAPARVSRNLGMRLAVKLERDILVKHRFLASTSSRRITNLTAISFQGEKLFLLSDSLGWIVVLTRQGFLRGRVLVAEDDGEEEEDEREEEEGKKRRKTGGIIHVAHKAGVTVFSTRRAFAQFNVASLDVGTFSLRAVDGTSPIVSIALDPKKQTRLAVALQDGEVLIYDLKKNTLLQKFSVFSPSIALDLFFFKDVLLGISSSLRKKRRRLLKKRRRRQSMCGNFITRFDLSASRETSLPRYHTDFFPSSSFFSLGEECLVNGLTASYHFGDTQAIALVCTPENSQKEGRKERGEEGHTSVVRLFDILHRHAPPPSEEDSWAGFHFRFPILIVAIVAIVFFQLFRTRGTTLFSKYDDYSSGVKKFFSQYDRHAMNSPYRRRPSDDSFLLHHHFPRRSRLSGRRHLDGFKEEEADEEFQRRRRSRNIFTREGVDDEEREQEEEGQGKRKQGYWCGASPSSPPASYFFS</sequence>
<dbReference type="GeneID" id="94427047"/>
<name>A0A2C6L4P1_9APIC</name>
<feature type="transmembrane region" description="Helical" evidence="2">
    <location>
        <begin position="748"/>
        <end position="768"/>
    </location>
</feature>
<dbReference type="AlphaFoldDB" id="A0A2C6L4P1"/>
<accession>A0A2C6L4P1</accession>
<feature type="compositionally biased region" description="Basic and acidic residues" evidence="1">
    <location>
        <begin position="408"/>
        <end position="424"/>
    </location>
</feature>
<feature type="compositionally biased region" description="Acidic residues" evidence="1">
    <location>
        <begin position="856"/>
        <end position="866"/>
    </location>
</feature>
<dbReference type="RefSeq" id="XP_067924190.1">
    <property type="nucleotide sequence ID" value="XM_068063836.1"/>
</dbReference>
<reference evidence="3 4" key="1">
    <citation type="journal article" date="2017" name="Int. J. Parasitol.">
        <title>The genome of the protozoan parasite Cystoisospora suis and a reverse vaccinology approach to identify vaccine candidates.</title>
        <authorList>
            <person name="Palmieri N."/>
            <person name="Shrestha A."/>
            <person name="Ruttkowski B."/>
            <person name="Beck T."/>
            <person name="Vogl C."/>
            <person name="Tomley F."/>
            <person name="Blake D.P."/>
            <person name="Joachim A."/>
        </authorList>
    </citation>
    <scope>NUCLEOTIDE SEQUENCE [LARGE SCALE GENOMIC DNA]</scope>
    <source>
        <strain evidence="3 4">Wien I</strain>
    </source>
</reference>
<evidence type="ECO:0000256" key="1">
    <source>
        <dbReference type="SAM" id="MobiDB-lite"/>
    </source>
</evidence>
<protein>
    <recommendedName>
        <fullName evidence="5">Transmembrane protein</fullName>
    </recommendedName>
</protein>
<dbReference type="VEuPathDB" id="ToxoDB:CSUI_003640"/>
<feature type="compositionally biased region" description="Basic and acidic residues" evidence="1">
    <location>
        <begin position="136"/>
        <end position="156"/>
    </location>
</feature>
<organism evidence="3 4">
    <name type="scientific">Cystoisospora suis</name>
    <dbReference type="NCBI Taxonomy" id="483139"/>
    <lineage>
        <taxon>Eukaryota</taxon>
        <taxon>Sar</taxon>
        <taxon>Alveolata</taxon>
        <taxon>Apicomplexa</taxon>
        <taxon>Conoidasida</taxon>
        <taxon>Coccidia</taxon>
        <taxon>Eucoccidiorida</taxon>
        <taxon>Eimeriorina</taxon>
        <taxon>Sarcocystidae</taxon>
        <taxon>Cystoisospora</taxon>
    </lineage>
</organism>
<feature type="compositionally biased region" description="Low complexity" evidence="1">
    <location>
        <begin position="879"/>
        <end position="891"/>
    </location>
</feature>
<feature type="compositionally biased region" description="Basic and acidic residues" evidence="1">
    <location>
        <begin position="345"/>
        <end position="356"/>
    </location>
</feature>
<proteinExistence type="predicted"/>
<evidence type="ECO:0000313" key="4">
    <source>
        <dbReference type="Proteomes" id="UP000221165"/>
    </source>
</evidence>
<dbReference type="OrthoDB" id="438684at2759"/>
<feature type="compositionally biased region" description="Low complexity" evidence="1">
    <location>
        <begin position="358"/>
        <end position="376"/>
    </location>
</feature>
<feature type="compositionally biased region" description="Basic and acidic residues" evidence="1">
    <location>
        <begin position="167"/>
        <end position="191"/>
    </location>
</feature>
<feature type="region of interest" description="Disordered" evidence="1">
    <location>
        <begin position="126"/>
        <end position="204"/>
    </location>
</feature>
<feature type="compositionally biased region" description="Acidic residues" evidence="1">
    <location>
        <begin position="192"/>
        <end position="203"/>
    </location>
</feature>
<dbReference type="Proteomes" id="UP000221165">
    <property type="component" value="Unassembled WGS sequence"/>
</dbReference>
<gene>
    <name evidence="3" type="ORF">CSUI_003640</name>
</gene>
<evidence type="ECO:0000256" key="2">
    <source>
        <dbReference type="SAM" id="Phobius"/>
    </source>
</evidence>
<keyword evidence="4" id="KW-1185">Reference proteome</keyword>
<dbReference type="InterPro" id="IPR036322">
    <property type="entry name" value="WD40_repeat_dom_sf"/>
</dbReference>
<keyword evidence="2" id="KW-1133">Transmembrane helix</keyword>
<dbReference type="SUPFAM" id="SSF50978">
    <property type="entry name" value="WD40 repeat-like"/>
    <property type="match status" value="1"/>
</dbReference>
<feature type="region of interest" description="Disordered" evidence="1">
    <location>
        <begin position="843"/>
        <end position="891"/>
    </location>
</feature>
<dbReference type="EMBL" id="MIGC01001643">
    <property type="protein sequence ID" value="PHJ22513.1"/>
    <property type="molecule type" value="Genomic_DNA"/>
</dbReference>
<feature type="region of interest" description="Disordered" evidence="1">
    <location>
        <begin position="345"/>
        <end position="429"/>
    </location>
</feature>
<keyword evidence="2" id="KW-0472">Membrane</keyword>
<evidence type="ECO:0000313" key="3">
    <source>
        <dbReference type="EMBL" id="PHJ22513.1"/>
    </source>
</evidence>
<keyword evidence="2" id="KW-0812">Transmembrane</keyword>